<reference evidence="2" key="1">
    <citation type="submission" date="2021-03" db="EMBL/GenBank/DDBJ databases">
        <title>Comparative genomics and phylogenomic investigation of the class Geoglossomycetes provide insights into ecological specialization and systematics.</title>
        <authorList>
            <person name="Melie T."/>
            <person name="Pirro S."/>
            <person name="Miller A.N."/>
            <person name="Quandt A."/>
        </authorList>
    </citation>
    <scope>NUCLEOTIDE SEQUENCE</scope>
    <source>
        <strain evidence="2">CAQ_001_2017</strain>
    </source>
</reference>
<dbReference type="Proteomes" id="UP000750711">
    <property type="component" value="Unassembled WGS sequence"/>
</dbReference>
<evidence type="ECO:0000313" key="3">
    <source>
        <dbReference type="Proteomes" id="UP000750711"/>
    </source>
</evidence>
<evidence type="ECO:0000313" key="2">
    <source>
        <dbReference type="EMBL" id="KAH0565169.1"/>
    </source>
</evidence>
<feature type="region of interest" description="Disordered" evidence="1">
    <location>
        <begin position="179"/>
        <end position="205"/>
    </location>
</feature>
<comment type="caution">
    <text evidence="2">The sequence shown here is derived from an EMBL/GenBank/DDBJ whole genome shotgun (WGS) entry which is preliminary data.</text>
</comment>
<organism evidence="2 3">
    <name type="scientific">Trichoglossum hirsutum</name>
    <dbReference type="NCBI Taxonomy" id="265104"/>
    <lineage>
        <taxon>Eukaryota</taxon>
        <taxon>Fungi</taxon>
        <taxon>Dikarya</taxon>
        <taxon>Ascomycota</taxon>
        <taxon>Pezizomycotina</taxon>
        <taxon>Geoglossomycetes</taxon>
        <taxon>Geoglossales</taxon>
        <taxon>Geoglossaceae</taxon>
        <taxon>Trichoglossum</taxon>
    </lineage>
</organism>
<proteinExistence type="predicted"/>
<evidence type="ECO:0000256" key="1">
    <source>
        <dbReference type="SAM" id="MobiDB-lite"/>
    </source>
</evidence>
<gene>
    <name evidence="2" type="ORF">GP486_001433</name>
</gene>
<dbReference type="EMBL" id="JAGHQM010000128">
    <property type="protein sequence ID" value="KAH0565169.1"/>
    <property type="molecule type" value="Genomic_DNA"/>
</dbReference>
<accession>A0A9P8LGU5</accession>
<name>A0A9P8LGU5_9PEZI</name>
<protein>
    <submittedName>
        <fullName evidence="2">Uncharacterized protein</fullName>
    </submittedName>
</protein>
<sequence>MDRSLGDSNAVTAPIPELNVTTEDQHKDMSPANFTHVIVQVSDYRQKAIMQSVGVEYLSNFPTPFWYYYGKIVAKGIYGNEKQLRLLNCTRVRTREFISFTNATFADRKAAGKVMPLNVVEVDILKPRPGEPLQLFWKPARGIITQRVKHCESLPFNCASREPHSCNAGVENLEHLDLSASDHEPKETTSTNQGQENTDDKMPAP</sequence>
<dbReference type="AlphaFoldDB" id="A0A9P8LGU5"/>
<keyword evidence="3" id="KW-1185">Reference proteome</keyword>